<reference evidence="8 9" key="1">
    <citation type="submission" date="2017-02" db="EMBL/GenBank/DDBJ databases">
        <authorList>
            <person name="Peterson S.W."/>
        </authorList>
    </citation>
    <scope>NUCLEOTIDE SEQUENCE [LARGE SCALE GENOMIC DNA]</scope>
    <source>
        <strain evidence="8 9">DSM 25262</strain>
    </source>
</reference>
<evidence type="ECO:0000256" key="2">
    <source>
        <dbReference type="ARBA" id="ARBA00006275"/>
    </source>
</evidence>
<evidence type="ECO:0000256" key="5">
    <source>
        <dbReference type="ARBA" id="ARBA00023237"/>
    </source>
</evidence>
<dbReference type="STRING" id="688867.SAMN05660236_3753"/>
<proteinExistence type="inferred from homology"/>
<name>A0A1T5LRE5_9BACT</name>
<dbReference type="RefSeq" id="WP_079688266.1">
    <property type="nucleotide sequence ID" value="NZ_FUZU01000002.1"/>
</dbReference>
<dbReference type="Pfam" id="PF07980">
    <property type="entry name" value="SusD_RagB"/>
    <property type="match status" value="1"/>
</dbReference>
<protein>
    <submittedName>
        <fullName evidence="8">SusD family protein</fullName>
    </submittedName>
</protein>
<evidence type="ECO:0000313" key="8">
    <source>
        <dbReference type="EMBL" id="SKC78510.1"/>
    </source>
</evidence>
<dbReference type="InterPro" id="IPR012944">
    <property type="entry name" value="SusD_RagB_dom"/>
</dbReference>
<organism evidence="8 9">
    <name type="scientific">Ohtaekwangia koreensis</name>
    <dbReference type="NCBI Taxonomy" id="688867"/>
    <lineage>
        <taxon>Bacteria</taxon>
        <taxon>Pseudomonadati</taxon>
        <taxon>Bacteroidota</taxon>
        <taxon>Cytophagia</taxon>
        <taxon>Cytophagales</taxon>
        <taxon>Fulvivirgaceae</taxon>
        <taxon>Ohtaekwangia</taxon>
    </lineage>
</organism>
<dbReference type="InterPro" id="IPR011990">
    <property type="entry name" value="TPR-like_helical_dom_sf"/>
</dbReference>
<keyword evidence="5" id="KW-0998">Cell outer membrane</keyword>
<dbReference type="Proteomes" id="UP000190961">
    <property type="component" value="Unassembled WGS sequence"/>
</dbReference>
<dbReference type="SUPFAM" id="SSF48452">
    <property type="entry name" value="TPR-like"/>
    <property type="match status" value="1"/>
</dbReference>
<keyword evidence="3" id="KW-0732">Signal</keyword>
<accession>A0A1T5LRE5</accession>
<keyword evidence="4" id="KW-0472">Membrane</keyword>
<dbReference type="GO" id="GO:0009279">
    <property type="term" value="C:cell outer membrane"/>
    <property type="evidence" value="ECO:0007669"/>
    <property type="project" value="UniProtKB-SubCell"/>
</dbReference>
<evidence type="ECO:0000256" key="4">
    <source>
        <dbReference type="ARBA" id="ARBA00023136"/>
    </source>
</evidence>
<gene>
    <name evidence="8" type="ORF">SAMN05660236_3753</name>
</gene>
<feature type="domain" description="RagB/SusD" evidence="6">
    <location>
        <begin position="341"/>
        <end position="457"/>
    </location>
</feature>
<evidence type="ECO:0000256" key="3">
    <source>
        <dbReference type="ARBA" id="ARBA00022729"/>
    </source>
</evidence>
<dbReference type="PROSITE" id="PS51257">
    <property type="entry name" value="PROKAR_LIPOPROTEIN"/>
    <property type="match status" value="1"/>
</dbReference>
<evidence type="ECO:0000313" key="9">
    <source>
        <dbReference type="Proteomes" id="UP000190961"/>
    </source>
</evidence>
<evidence type="ECO:0000256" key="1">
    <source>
        <dbReference type="ARBA" id="ARBA00004442"/>
    </source>
</evidence>
<dbReference type="AlphaFoldDB" id="A0A1T5LRE5"/>
<dbReference type="CDD" id="cd08977">
    <property type="entry name" value="SusD"/>
    <property type="match status" value="1"/>
</dbReference>
<keyword evidence="9" id="KW-1185">Reference proteome</keyword>
<comment type="similarity">
    <text evidence="2">Belongs to the SusD family.</text>
</comment>
<comment type="subcellular location">
    <subcellularLocation>
        <location evidence="1">Cell outer membrane</location>
    </subcellularLocation>
</comment>
<dbReference type="InterPro" id="IPR033985">
    <property type="entry name" value="SusD-like_N"/>
</dbReference>
<evidence type="ECO:0000259" key="6">
    <source>
        <dbReference type="Pfam" id="PF07980"/>
    </source>
</evidence>
<feature type="domain" description="SusD-like N-terminal" evidence="7">
    <location>
        <begin position="24"/>
        <end position="231"/>
    </location>
</feature>
<dbReference type="EMBL" id="FUZU01000002">
    <property type="protein sequence ID" value="SKC78510.1"/>
    <property type="molecule type" value="Genomic_DNA"/>
</dbReference>
<dbReference type="Gene3D" id="1.25.40.390">
    <property type="match status" value="1"/>
</dbReference>
<evidence type="ECO:0000259" key="7">
    <source>
        <dbReference type="Pfam" id="PF14322"/>
    </source>
</evidence>
<sequence>MKKYNYLIAVAYLVFFLVGCSSELDIDPQDSVTEEVALDSEESIQSLLVGAYDRMADGDVYGGWFQMTSDLLGTNGDITWSGTFSDPRDIWNKTITVNNAQTESTWTEAYEAINITNIILANLDVVTDEDSRARIEGEAKFIRGTIYFNLVRLYAKDWADGDPTANLGVPLKLQPTALEYNPAENAISRSTVADVYTQVISDLTSAETLLGEENGFYATTWSAKAILARVYQQQRNYAEAVVKANDIIESGQFALVDRVSQAFNQANNTSEDVFAIQVTNQDGENALQTFYAATSFNGRRDIRIRAEYNALFDETDERKSALIYYDASERRLSGKYKDQFANISIVRLAELYLIRAEANLITNEQVGPNTPGQDLQVLRSRARASDAPAEPTIDDILLERKLELGFEGHFIHDIKRHEISISQQGDYEWNDNLLVLPIPQREMDANPALQGQQNPGYVN</sequence>
<dbReference type="OrthoDB" id="630434at2"/>
<dbReference type="Pfam" id="PF14322">
    <property type="entry name" value="SusD-like_3"/>
    <property type="match status" value="1"/>
</dbReference>